<feature type="non-terminal residue" evidence="1">
    <location>
        <position position="1"/>
    </location>
</feature>
<gene>
    <name evidence="1" type="ORF">TSPGSL018_12691</name>
</gene>
<proteinExistence type="predicted"/>
<reference evidence="1" key="1">
    <citation type="submission" date="2014-05" db="EMBL/GenBank/DDBJ databases">
        <title>The transcriptome of the halophilic microalga Tetraselmis sp. GSL018 isolated from the Great Salt Lake, Utah.</title>
        <authorList>
            <person name="Jinkerson R.E."/>
            <person name="D'Adamo S."/>
            <person name="Posewitz M.C."/>
        </authorList>
    </citation>
    <scope>NUCLEOTIDE SEQUENCE</scope>
    <source>
        <strain evidence="1">GSL018</strain>
    </source>
</reference>
<dbReference type="AlphaFoldDB" id="A0A061S5B4"/>
<protein>
    <submittedName>
        <fullName evidence="1">Uncharacterized protein</fullName>
    </submittedName>
</protein>
<sequence>FYPMAAVRPLLPTASSSAQLVWQPFRLLYDHICRLSGLSTWIFCSGTMSIRVQPSLRSSEKIKAPAQSGY</sequence>
<evidence type="ECO:0000313" key="1">
    <source>
        <dbReference type="EMBL" id="JAC79448.1"/>
    </source>
</evidence>
<organism evidence="1">
    <name type="scientific">Tetraselmis sp. GSL018</name>
    <dbReference type="NCBI Taxonomy" id="582737"/>
    <lineage>
        <taxon>Eukaryota</taxon>
        <taxon>Viridiplantae</taxon>
        <taxon>Chlorophyta</taxon>
        <taxon>core chlorophytes</taxon>
        <taxon>Chlorodendrophyceae</taxon>
        <taxon>Chlorodendrales</taxon>
        <taxon>Chlorodendraceae</taxon>
        <taxon>Tetraselmis</taxon>
    </lineage>
</organism>
<dbReference type="EMBL" id="GBEZ01005911">
    <property type="protein sequence ID" value="JAC79448.1"/>
    <property type="molecule type" value="Transcribed_RNA"/>
</dbReference>
<name>A0A061S5B4_9CHLO</name>
<accession>A0A061S5B4</accession>